<dbReference type="GO" id="GO:0008168">
    <property type="term" value="F:methyltransferase activity"/>
    <property type="evidence" value="ECO:0007669"/>
    <property type="project" value="UniProtKB-KW"/>
</dbReference>
<dbReference type="Gene3D" id="3.40.50.150">
    <property type="entry name" value="Vaccinia Virus protein VP39"/>
    <property type="match status" value="1"/>
</dbReference>
<proteinExistence type="predicted"/>
<dbReference type="CDD" id="cd02440">
    <property type="entry name" value="AdoMet_MTases"/>
    <property type="match status" value="1"/>
</dbReference>
<dbReference type="InterPro" id="IPR029063">
    <property type="entry name" value="SAM-dependent_MTases_sf"/>
</dbReference>
<dbReference type="Pfam" id="PF13649">
    <property type="entry name" value="Methyltransf_25"/>
    <property type="match status" value="1"/>
</dbReference>
<comment type="caution">
    <text evidence="4">The sequence shown here is derived from an EMBL/GenBank/DDBJ whole genome shotgun (WGS) entry which is preliminary data.</text>
</comment>
<name>A0A1E5KVP8_9ENTE</name>
<dbReference type="PANTHER" id="PTHR43861">
    <property type="entry name" value="TRANS-ACONITATE 2-METHYLTRANSFERASE-RELATED"/>
    <property type="match status" value="1"/>
</dbReference>
<keyword evidence="1" id="KW-0489">Methyltransferase</keyword>
<organism evidence="4 5">
    <name type="scientific">Enterococcus rivorum</name>
    <dbReference type="NCBI Taxonomy" id="762845"/>
    <lineage>
        <taxon>Bacteria</taxon>
        <taxon>Bacillati</taxon>
        <taxon>Bacillota</taxon>
        <taxon>Bacilli</taxon>
        <taxon>Lactobacillales</taxon>
        <taxon>Enterococcaceae</taxon>
        <taxon>Enterococcus</taxon>
    </lineage>
</organism>
<dbReference type="PANTHER" id="PTHR43861:SF1">
    <property type="entry name" value="TRANS-ACONITATE 2-METHYLTRANSFERASE"/>
    <property type="match status" value="1"/>
</dbReference>
<reference evidence="4 5" key="1">
    <citation type="submission" date="2016-09" db="EMBL/GenBank/DDBJ databases">
        <authorList>
            <person name="Capua I."/>
            <person name="De Benedictis P."/>
            <person name="Joannis T."/>
            <person name="Lombin L.H."/>
            <person name="Cattoli G."/>
        </authorList>
    </citation>
    <scope>NUCLEOTIDE SEQUENCE [LARGE SCALE GENOMIC DNA]</scope>
    <source>
        <strain evidence="4 5">LMG 25899</strain>
    </source>
</reference>
<evidence type="ECO:0000256" key="2">
    <source>
        <dbReference type="ARBA" id="ARBA00022679"/>
    </source>
</evidence>
<evidence type="ECO:0000313" key="4">
    <source>
        <dbReference type="EMBL" id="OEH81689.1"/>
    </source>
</evidence>
<dbReference type="Proteomes" id="UP000095256">
    <property type="component" value="Unassembled WGS sequence"/>
</dbReference>
<evidence type="ECO:0000256" key="1">
    <source>
        <dbReference type="ARBA" id="ARBA00022603"/>
    </source>
</evidence>
<evidence type="ECO:0000259" key="3">
    <source>
        <dbReference type="Pfam" id="PF13649"/>
    </source>
</evidence>
<evidence type="ECO:0000313" key="5">
    <source>
        <dbReference type="Proteomes" id="UP000095256"/>
    </source>
</evidence>
<feature type="domain" description="Methyltransferase" evidence="3">
    <location>
        <begin position="57"/>
        <end position="150"/>
    </location>
</feature>
<dbReference type="RefSeq" id="WP_069699353.1">
    <property type="nucleotide sequence ID" value="NZ_JBHUJY010000001.1"/>
</dbReference>
<dbReference type="GO" id="GO:0032259">
    <property type="term" value="P:methylation"/>
    <property type="evidence" value="ECO:0007669"/>
    <property type="project" value="UniProtKB-KW"/>
</dbReference>
<protein>
    <recommendedName>
        <fullName evidence="3">Methyltransferase domain-containing protein</fullName>
    </recommendedName>
</protein>
<keyword evidence="5" id="KW-1185">Reference proteome</keyword>
<dbReference type="AlphaFoldDB" id="A0A1E5KVP8"/>
<keyword evidence="2" id="KW-0808">Transferase</keyword>
<accession>A0A1E5KVP8</accession>
<sequence length="234" mass="26739">MKAGEGVVKREKQIHQHFEKEAKEFDDIIQQLIPNYNQMIEAAVGSIPFSKEQPISVIDLGCGTGTVAQAVKNKYPNATITCVDLSNNMLKLANQKLGGHAICIESDFETLDFIESYDVVISSLALHHLEDLKTRGEFYPKLYQAINKDGVFINIDIFLASNPILQKTYIEKWVDFMKQQISLEEINNRWLVNHYDEDRPVPLMDELNLLTEIGFIGIDVVYKYYNFGVYIGQK</sequence>
<dbReference type="OrthoDB" id="465705at2"/>
<gene>
    <name evidence="4" type="ORF">BCR26_15890</name>
</gene>
<dbReference type="SUPFAM" id="SSF53335">
    <property type="entry name" value="S-adenosyl-L-methionine-dependent methyltransferases"/>
    <property type="match status" value="1"/>
</dbReference>
<dbReference type="InterPro" id="IPR041698">
    <property type="entry name" value="Methyltransf_25"/>
</dbReference>
<dbReference type="EMBL" id="MIEK01000038">
    <property type="protein sequence ID" value="OEH81689.1"/>
    <property type="molecule type" value="Genomic_DNA"/>
</dbReference>
<dbReference type="STRING" id="762845.BCR26_15890"/>